<proteinExistence type="inferred from homology"/>
<evidence type="ECO:0000313" key="17">
    <source>
        <dbReference type="EMBL" id="PZR83641.1"/>
    </source>
</evidence>
<comment type="domain">
    <text evidence="8">Possesses an unusual extended V-shaped dimeric structure with each monomer consisting of three distinct domains arranged along a curved 'spinal' alpha-helix. The N-terminal catalytic domain specifically recognizes the glutamate moiety of the substrate. The second domain is the NADPH-binding domain, and the third C-terminal domain is responsible for dimerization.</text>
</comment>
<dbReference type="FunFam" id="3.30.460.30:FF:000001">
    <property type="entry name" value="Glutamyl-tRNA reductase"/>
    <property type="match status" value="1"/>
</dbReference>
<evidence type="ECO:0000256" key="3">
    <source>
        <dbReference type="ARBA" id="ARBA00012970"/>
    </source>
</evidence>
<sequence>MHLVAAGLSFRSAPISVRERAVVPPSEANRMLRYLVGHCGLRGAAVLSTCNRTEFYVSCPTDALADEVRPRLAMYLDPVDDSAVGDHLFELRGADAIRHMLRVAGGLESMVVGESQVLGQFRDAHQLARDAGTLDARLDYVMRRAVSAGKRVRTETTIGRRSGSIADAAAQVAREVAGDLHGRGVLVLGAGTMSALAAARMHEAGARLMITSRGGDSALALASRLTGDALAISDPIAMAAEIEVVICCTDSSAPVLSAGDVAAMQERREHRPLTVIDIAVPRDVEAEAADVAGVTLIDVDALGDRIASGGSPQRGALAEATAIIEAEVARAIAVVAERDTAGPTIGALVRQAEAIRRQEVERTLARMPDVDAATADKVQKLTRAIVSKLLHAPISHLREFADDPGVALTLRDAFELDAPDLIDGQSVASDAAAS</sequence>
<evidence type="ECO:0000256" key="1">
    <source>
        <dbReference type="ARBA" id="ARBA00005059"/>
    </source>
</evidence>
<dbReference type="UniPathway" id="UPA00251">
    <property type="reaction ID" value="UER00316"/>
</dbReference>
<evidence type="ECO:0000259" key="15">
    <source>
        <dbReference type="Pfam" id="PF01488"/>
    </source>
</evidence>
<dbReference type="InterPro" id="IPR018214">
    <property type="entry name" value="GluRdtase_CS"/>
</dbReference>
<dbReference type="SUPFAM" id="SSF69075">
    <property type="entry name" value="Glutamyl tRNA-reductase dimerization domain"/>
    <property type="match status" value="1"/>
</dbReference>
<dbReference type="SUPFAM" id="SSF51735">
    <property type="entry name" value="NAD(P)-binding Rossmann-fold domains"/>
    <property type="match status" value="1"/>
</dbReference>
<feature type="domain" description="Quinate/shikimate 5-dehydrogenase/glutamyl-tRNA reductase" evidence="15">
    <location>
        <begin position="172"/>
        <end position="302"/>
    </location>
</feature>
<comment type="similarity">
    <text evidence="2 8 13">Belongs to the glutamyl-tRNA reductase family.</text>
</comment>
<organism evidence="17 18">
    <name type="scientific">Candidatus Aeolococcus gillhamiae</name>
    <dbReference type="NCBI Taxonomy" id="3127015"/>
    <lineage>
        <taxon>Bacteria</taxon>
        <taxon>Bacillati</taxon>
        <taxon>Candidatus Dormiibacterota</taxon>
        <taxon>Candidatus Dormibacteria</taxon>
        <taxon>Candidatus Aeolococcales</taxon>
        <taxon>Candidatus Aeolococcaceae</taxon>
        <taxon>Candidatus Aeolococcus</taxon>
    </lineage>
</organism>
<dbReference type="PIRSF" id="PIRSF000445">
    <property type="entry name" value="4pyrrol_synth_GluRdtase"/>
    <property type="match status" value="1"/>
</dbReference>
<dbReference type="EMBL" id="QHBU01000029">
    <property type="protein sequence ID" value="PZR83641.1"/>
    <property type="molecule type" value="Genomic_DNA"/>
</dbReference>
<dbReference type="AlphaFoldDB" id="A0A2W6AZY0"/>
<comment type="miscellaneous">
    <text evidence="8">During catalysis, the active site Cys acts as a nucleophile attacking the alpha-carbonyl group of tRNA-bound glutamate with the formation of a thioester intermediate between enzyme and glutamate, and the concomitant release of tRNA(Glu). The thioester intermediate is finally reduced by direct hydride transfer from NADPH, to form the product GSA.</text>
</comment>
<dbReference type="NCBIfam" id="TIGR01035">
    <property type="entry name" value="hemA"/>
    <property type="match status" value="1"/>
</dbReference>
<evidence type="ECO:0000256" key="11">
    <source>
        <dbReference type="PIRSR" id="PIRSR000445-3"/>
    </source>
</evidence>
<evidence type="ECO:0000256" key="8">
    <source>
        <dbReference type="HAMAP-Rule" id="MF_00087"/>
    </source>
</evidence>
<dbReference type="InterPro" id="IPR000343">
    <property type="entry name" value="4pyrrol_synth_GluRdtase"/>
</dbReference>
<dbReference type="EC" id="1.2.1.70" evidence="3 8"/>
<dbReference type="InterPro" id="IPR036291">
    <property type="entry name" value="NAD(P)-bd_dom_sf"/>
</dbReference>
<dbReference type="InterPro" id="IPR036343">
    <property type="entry name" value="GluRdtase_N_sf"/>
</dbReference>
<evidence type="ECO:0000256" key="6">
    <source>
        <dbReference type="ARBA" id="ARBA00023244"/>
    </source>
</evidence>
<evidence type="ECO:0000256" key="12">
    <source>
        <dbReference type="PIRSR" id="PIRSR000445-4"/>
    </source>
</evidence>
<dbReference type="InterPro" id="IPR036453">
    <property type="entry name" value="GluRdtase_dimer_dom_sf"/>
</dbReference>
<dbReference type="HAMAP" id="MF_00087">
    <property type="entry name" value="Glu_tRNA_reductase"/>
    <property type="match status" value="1"/>
</dbReference>
<evidence type="ECO:0000259" key="14">
    <source>
        <dbReference type="Pfam" id="PF00745"/>
    </source>
</evidence>
<dbReference type="PANTHER" id="PTHR43013:SF1">
    <property type="entry name" value="GLUTAMYL-TRNA REDUCTASE"/>
    <property type="match status" value="1"/>
</dbReference>
<dbReference type="SUPFAM" id="SSF69742">
    <property type="entry name" value="Glutamyl tRNA-reductase catalytic, N-terminal domain"/>
    <property type="match status" value="1"/>
</dbReference>
<comment type="function">
    <text evidence="8">Catalyzes the NADPH-dependent reduction of glutamyl-tRNA(Glu) to glutamate 1-semialdehyde (GSA).</text>
</comment>
<evidence type="ECO:0000256" key="10">
    <source>
        <dbReference type="PIRSR" id="PIRSR000445-2"/>
    </source>
</evidence>
<comment type="catalytic activity">
    <reaction evidence="7 8 13">
        <text>(S)-4-amino-5-oxopentanoate + tRNA(Glu) + NADP(+) = L-glutamyl-tRNA(Glu) + NADPH + H(+)</text>
        <dbReference type="Rhea" id="RHEA:12344"/>
        <dbReference type="Rhea" id="RHEA-COMP:9663"/>
        <dbReference type="Rhea" id="RHEA-COMP:9680"/>
        <dbReference type="ChEBI" id="CHEBI:15378"/>
        <dbReference type="ChEBI" id="CHEBI:57501"/>
        <dbReference type="ChEBI" id="CHEBI:57783"/>
        <dbReference type="ChEBI" id="CHEBI:58349"/>
        <dbReference type="ChEBI" id="CHEBI:78442"/>
        <dbReference type="ChEBI" id="CHEBI:78520"/>
        <dbReference type="EC" id="1.2.1.70"/>
    </reaction>
</comment>
<dbReference type="GO" id="GO:0008883">
    <property type="term" value="F:glutamyl-tRNA reductase activity"/>
    <property type="evidence" value="ECO:0007669"/>
    <property type="project" value="UniProtKB-UniRule"/>
</dbReference>
<feature type="binding site" evidence="8 10">
    <location>
        <position position="120"/>
    </location>
    <ligand>
        <name>substrate</name>
    </ligand>
</feature>
<evidence type="ECO:0000256" key="7">
    <source>
        <dbReference type="ARBA" id="ARBA00047464"/>
    </source>
</evidence>
<dbReference type="Pfam" id="PF05201">
    <property type="entry name" value="GlutR_N"/>
    <property type="match status" value="1"/>
</dbReference>
<dbReference type="GO" id="GO:0050661">
    <property type="term" value="F:NADP binding"/>
    <property type="evidence" value="ECO:0007669"/>
    <property type="project" value="InterPro"/>
</dbReference>
<keyword evidence="6 8" id="KW-0627">Porphyrin biosynthesis</keyword>
<dbReference type="PANTHER" id="PTHR43013">
    <property type="entry name" value="GLUTAMYL-TRNA REDUCTASE"/>
    <property type="match status" value="1"/>
</dbReference>
<dbReference type="Pfam" id="PF00745">
    <property type="entry name" value="GlutR_dimer"/>
    <property type="match status" value="1"/>
</dbReference>
<dbReference type="PROSITE" id="PS00747">
    <property type="entry name" value="GLUTR"/>
    <property type="match status" value="1"/>
</dbReference>
<feature type="binding site" evidence="8 11">
    <location>
        <begin position="189"/>
        <end position="194"/>
    </location>
    <ligand>
        <name>NADP(+)</name>
        <dbReference type="ChEBI" id="CHEBI:58349"/>
    </ligand>
</feature>
<evidence type="ECO:0000256" key="4">
    <source>
        <dbReference type="ARBA" id="ARBA00022857"/>
    </source>
</evidence>
<dbReference type="InterPro" id="IPR006151">
    <property type="entry name" value="Shikm_DH/Glu-tRNA_Rdtase"/>
</dbReference>
<dbReference type="Proteomes" id="UP000248724">
    <property type="component" value="Unassembled WGS sequence"/>
</dbReference>
<feature type="domain" description="Glutamyl-tRNA reductase N-terminal" evidence="16">
    <location>
        <begin position="7"/>
        <end position="156"/>
    </location>
</feature>
<evidence type="ECO:0000256" key="2">
    <source>
        <dbReference type="ARBA" id="ARBA00005916"/>
    </source>
</evidence>
<comment type="subunit">
    <text evidence="8">Homodimer.</text>
</comment>
<keyword evidence="5 8" id="KW-0560">Oxidoreductase</keyword>
<feature type="binding site" evidence="8 10">
    <location>
        <begin position="49"/>
        <end position="52"/>
    </location>
    <ligand>
        <name>substrate</name>
    </ligand>
</feature>
<dbReference type="Pfam" id="PF01488">
    <property type="entry name" value="Shikimate_DH"/>
    <property type="match status" value="1"/>
</dbReference>
<evidence type="ECO:0000256" key="9">
    <source>
        <dbReference type="PIRSR" id="PIRSR000445-1"/>
    </source>
</evidence>
<dbReference type="InterPro" id="IPR015896">
    <property type="entry name" value="4pyrrol_synth_GluRdtase_dimer"/>
</dbReference>
<feature type="site" description="Important for activity" evidence="8 12">
    <location>
        <position position="99"/>
    </location>
</feature>
<feature type="domain" description="Tetrapyrrole biosynthesis glutamyl-tRNA reductase dimerisation" evidence="14">
    <location>
        <begin position="319"/>
        <end position="415"/>
    </location>
</feature>
<dbReference type="InterPro" id="IPR015895">
    <property type="entry name" value="4pyrrol_synth_GluRdtase_N"/>
</dbReference>
<comment type="caution">
    <text evidence="17">The sequence shown here is derived from an EMBL/GenBank/DDBJ whole genome shotgun (WGS) entry which is preliminary data.</text>
</comment>
<reference evidence="17 18" key="1">
    <citation type="journal article" date="2017" name="Nature">
        <title>Atmospheric trace gases support primary production in Antarctic desert surface soil.</title>
        <authorList>
            <person name="Ji M."/>
            <person name="Greening C."/>
            <person name="Vanwonterghem I."/>
            <person name="Carere C.R."/>
            <person name="Bay S.K."/>
            <person name="Steen J.A."/>
            <person name="Montgomery K."/>
            <person name="Lines T."/>
            <person name="Beardall J."/>
            <person name="van Dorst J."/>
            <person name="Snape I."/>
            <person name="Stott M.B."/>
            <person name="Hugenholtz P."/>
            <person name="Ferrari B.C."/>
        </authorList>
    </citation>
    <scope>NUCLEOTIDE SEQUENCE [LARGE SCALE GENOMIC DNA]</scope>
    <source>
        <strain evidence="17">RRmetagenome_bin12</strain>
    </source>
</reference>
<protein>
    <recommendedName>
        <fullName evidence="3 8">Glutamyl-tRNA reductase</fullName>
        <shortName evidence="8">GluTR</shortName>
        <ecNumber evidence="3 8">1.2.1.70</ecNumber>
    </recommendedName>
</protein>
<feature type="active site" description="Nucleophile" evidence="8 9">
    <location>
        <position position="50"/>
    </location>
</feature>
<dbReference type="GO" id="GO:0019353">
    <property type="term" value="P:protoporphyrinogen IX biosynthetic process from glutamate"/>
    <property type="evidence" value="ECO:0007669"/>
    <property type="project" value="TreeGrafter"/>
</dbReference>
<name>A0A2W6AZY0_9BACT</name>
<dbReference type="CDD" id="cd05213">
    <property type="entry name" value="NAD_bind_Glutamyl_tRNA_reduct"/>
    <property type="match status" value="1"/>
</dbReference>
<evidence type="ECO:0000256" key="5">
    <source>
        <dbReference type="ARBA" id="ARBA00023002"/>
    </source>
</evidence>
<gene>
    <name evidence="8" type="primary">hemA</name>
    <name evidence="17" type="ORF">DLM65_01440</name>
</gene>
<accession>A0A2W6AZY0</accession>
<dbReference type="Gene3D" id="3.30.460.30">
    <property type="entry name" value="Glutamyl-tRNA reductase, N-terminal domain"/>
    <property type="match status" value="1"/>
</dbReference>
<evidence type="ECO:0000259" key="16">
    <source>
        <dbReference type="Pfam" id="PF05201"/>
    </source>
</evidence>
<dbReference type="Gene3D" id="3.40.50.720">
    <property type="entry name" value="NAD(P)-binding Rossmann-like Domain"/>
    <property type="match status" value="1"/>
</dbReference>
<evidence type="ECO:0000256" key="13">
    <source>
        <dbReference type="RuleBase" id="RU000584"/>
    </source>
</evidence>
<comment type="pathway">
    <text evidence="1 8 13">Porphyrin-containing compound metabolism; protoporphyrin-IX biosynthesis; 5-aminolevulinate from L-glutamyl-tRNA(Glu): step 1/2.</text>
</comment>
<feature type="binding site" evidence="8 10">
    <location>
        <begin position="114"/>
        <end position="116"/>
    </location>
    <ligand>
        <name>substrate</name>
    </ligand>
</feature>
<evidence type="ECO:0000313" key="18">
    <source>
        <dbReference type="Proteomes" id="UP000248724"/>
    </source>
</evidence>
<feature type="binding site" evidence="8 10">
    <location>
        <position position="109"/>
    </location>
    <ligand>
        <name>substrate</name>
    </ligand>
</feature>
<keyword evidence="4 8" id="KW-0521">NADP</keyword>